<dbReference type="EMBL" id="FNBL01000001">
    <property type="protein sequence ID" value="SDE85252.1"/>
    <property type="molecule type" value="Genomic_DNA"/>
</dbReference>
<protein>
    <submittedName>
        <fullName evidence="1">Uncharacterized protein</fullName>
    </submittedName>
</protein>
<proteinExistence type="predicted"/>
<dbReference type="AlphaFoldDB" id="A0A1G7GAU8"/>
<dbReference type="Proteomes" id="UP000182284">
    <property type="component" value="Unassembled WGS sequence"/>
</dbReference>
<organism evidence="1 2">
    <name type="scientific">Celeribacter baekdonensis</name>
    <dbReference type="NCBI Taxonomy" id="875171"/>
    <lineage>
        <taxon>Bacteria</taxon>
        <taxon>Pseudomonadati</taxon>
        <taxon>Pseudomonadota</taxon>
        <taxon>Alphaproteobacteria</taxon>
        <taxon>Rhodobacterales</taxon>
        <taxon>Roseobacteraceae</taxon>
        <taxon>Celeribacter</taxon>
    </lineage>
</organism>
<sequence>MGPFELRTMSEHGLLFIKMVFALQDAIAKYSDANEADRVKAAELLRKMAACLKEIDQEVAAEKPNPTKHVGSMRVYLSTFKSRFAPVIGDREAEKLEHELMSLFDTTEGDDGPMISGFIALKKYAEEGLVDDEHLRASLITLVQVREQLEATADVIEFE</sequence>
<evidence type="ECO:0000313" key="2">
    <source>
        <dbReference type="Proteomes" id="UP000182284"/>
    </source>
</evidence>
<accession>A0A1G7GAU8</accession>
<dbReference type="RefSeq" id="WP_074640642.1">
    <property type="nucleotide sequence ID" value="NZ_FNBL01000001.1"/>
</dbReference>
<name>A0A1G7GAU8_9RHOB</name>
<evidence type="ECO:0000313" key="1">
    <source>
        <dbReference type="EMBL" id="SDE85252.1"/>
    </source>
</evidence>
<gene>
    <name evidence="1" type="ORF">SAMN04488117_101477</name>
</gene>
<reference evidence="1 2" key="1">
    <citation type="submission" date="2016-10" db="EMBL/GenBank/DDBJ databases">
        <authorList>
            <person name="de Groot N.N."/>
        </authorList>
    </citation>
    <scope>NUCLEOTIDE SEQUENCE [LARGE SCALE GENOMIC DNA]</scope>
    <source>
        <strain evidence="1 2">DSM 27375</strain>
    </source>
</reference>